<gene>
    <name evidence="1" type="ORF">GLOINDRAFT_22268</name>
</gene>
<proteinExistence type="predicted"/>
<reference evidence="1" key="1">
    <citation type="submission" date="2013-07" db="EMBL/GenBank/DDBJ databases">
        <title>The genome of an arbuscular mycorrhizal fungus provides insights into the evolution of the oldest plant symbiosis.</title>
        <authorList>
            <consortium name="DOE Joint Genome Institute"/>
            <person name="Tisserant E."/>
            <person name="Malbreil M."/>
            <person name="Kuo A."/>
            <person name="Kohler A."/>
            <person name="Symeonidi A."/>
            <person name="Balestrini R."/>
            <person name="Charron P."/>
            <person name="Duensing N."/>
            <person name="Frei-dit-Frey N."/>
            <person name="Gianinazzi-Pearson V."/>
            <person name="Gilbert B."/>
            <person name="Handa Y."/>
            <person name="Hijri M."/>
            <person name="Kaul R."/>
            <person name="Kawaguchi M."/>
            <person name="Krajinski F."/>
            <person name="Lammers P."/>
            <person name="Lapierre D."/>
            <person name="Masclaux F.G."/>
            <person name="Murat C."/>
            <person name="Morin E."/>
            <person name="Ndikumana S."/>
            <person name="Pagni M."/>
            <person name="Petitpierre D."/>
            <person name="Requena N."/>
            <person name="Rosikiewicz P."/>
            <person name="Riley R."/>
            <person name="Saito K."/>
            <person name="San Clemente H."/>
            <person name="Shapiro H."/>
            <person name="van Tuinen D."/>
            <person name="Becard G."/>
            <person name="Bonfante P."/>
            <person name="Paszkowski U."/>
            <person name="Shachar-Hill Y."/>
            <person name="Young J.P."/>
            <person name="Sanders I.R."/>
            <person name="Henrissat B."/>
            <person name="Rensing S.A."/>
            <person name="Grigoriev I.V."/>
            <person name="Corradi N."/>
            <person name="Roux C."/>
            <person name="Martin F."/>
        </authorList>
    </citation>
    <scope>NUCLEOTIDE SEQUENCE</scope>
    <source>
        <strain evidence="1">DAOM 197198</strain>
    </source>
</reference>
<organism evidence="1">
    <name type="scientific">Rhizophagus irregularis (strain DAOM 181602 / DAOM 197198 / MUCL 43194)</name>
    <name type="common">Arbuscular mycorrhizal fungus</name>
    <name type="synonym">Glomus intraradices</name>
    <dbReference type="NCBI Taxonomy" id="747089"/>
    <lineage>
        <taxon>Eukaryota</taxon>
        <taxon>Fungi</taxon>
        <taxon>Fungi incertae sedis</taxon>
        <taxon>Mucoromycota</taxon>
        <taxon>Glomeromycotina</taxon>
        <taxon>Glomeromycetes</taxon>
        <taxon>Glomerales</taxon>
        <taxon>Glomeraceae</taxon>
        <taxon>Rhizophagus</taxon>
    </lineage>
</organism>
<dbReference type="AlphaFoldDB" id="U9U972"/>
<dbReference type="EMBL" id="KI280583">
    <property type="protein sequence ID" value="ESA16964.1"/>
    <property type="molecule type" value="Genomic_DNA"/>
</dbReference>
<accession>U9U972</accession>
<evidence type="ECO:0000313" key="1">
    <source>
        <dbReference type="EMBL" id="ESA16964.1"/>
    </source>
</evidence>
<name>U9U972_RHIID</name>
<protein>
    <submittedName>
        <fullName evidence="1">Uncharacterized protein</fullName>
    </submittedName>
</protein>
<dbReference type="HOGENOM" id="CLU_2575059_0_0_1"/>
<sequence>MNADIPGIQLQHECRYSRKLTPTWTLIFQEFSSNVNADIPDKFRNKMKFSLDMDTKFQDKDINSGVNTESQRQGYQLLLRY</sequence>